<proteinExistence type="predicted"/>
<dbReference type="EMBL" id="BPLR01005302">
    <property type="protein sequence ID" value="GIY01338.1"/>
    <property type="molecule type" value="Genomic_DNA"/>
</dbReference>
<feature type="region of interest" description="Disordered" evidence="1">
    <location>
        <begin position="67"/>
        <end position="89"/>
    </location>
</feature>
<organism evidence="2 3">
    <name type="scientific">Caerostris extrusa</name>
    <name type="common">Bark spider</name>
    <name type="synonym">Caerostris bankana</name>
    <dbReference type="NCBI Taxonomy" id="172846"/>
    <lineage>
        <taxon>Eukaryota</taxon>
        <taxon>Metazoa</taxon>
        <taxon>Ecdysozoa</taxon>
        <taxon>Arthropoda</taxon>
        <taxon>Chelicerata</taxon>
        <taxon>Arachnida</taxon>
        <taxon>Araneae</taxon>
        <taxon>Araneomorphae</taxon>
        <taxon>Entelegynae</taxon>
        <taxon>Araneoidea</taxon>
        <taxon>Araneidae</taxon>
        <taxon>Caerostris</taxon>
    </lineage>
</organism>
<dbReference type="AlphaFoldDB" id="A0AAV4Q1P6"/>
<protein>
    <submittedName>
        <fullName evidence="2">Uncharacterized protein</fullName>
    </submittedName>
</protein>
<evidence type="ECO:0000256" key="1">
    <source>
        <dbReference type="SAM" id="MobiDB-lite"/>
    </source>
</evidence>
<name>A0AAV4Q1P6_CAEEX</name>
<evidence type="ECO:0000313" key="3">
    <source>
        <dbReference type="Proteomes" id="UP001054945"/>
    </source>
</evidence>
<accession>A0AAV4Q1P6</accession>
<comment type="caution">
    <text evidence="2">The sequence shown here is derived from an EMBL/GenBank/DDBJ whole genome shotgun (WGS) entry which is preliminary data.</text>
</comment>
<keyword evidence="3" id="KW-1185">Reference proteome</keyword>
<sequence>MERQKTVSPTELRAPPPIYGKSRTVATREVYFGDRDRTQTAEARPITASYWQRCRFFTTPAWELGANKKPASVLESQKPFRTATDHSHS</sequence>
<dbReference type="Proteomes" id="UP001054945">
    <property type="component" value="Unassembled WGS sequence"/>
</dbReference>
<gene>
    <name evidence="2" type="ORF">CEXT_752511</name>
</gene>
<evidence type="ECO:0000313" key="2">
    <source>
        <dbReference type="EMBL" id="GIY01338.1"/>
    </source>
</evidence>
<reference evidence="2 3" key="1">
    <citation type="submission" date="2021-06" db="EMBL/GenBank/DDBJ databases">
        <title>Caerostris extrusa draft genome.</title>
        <authorList>
            <person name="Kono N."/>
            <person name="Arakawa K."/>
        </authorList>
    </citation>
    <scope>NUCLEOTIDE SEQUENCE [LARGE SCALE GENOMIC DNA]</scope>
</reference>